<keyword evidence="2 7" id="KW-0812">Transmembrane</keyword>
<gene>
    <name evidence="10" type="primary">LOC107405040</name>
</gene>
<dbReference type="FunFam" id="1.10.287.110:FF:000087">
    <property type="entry name" value="DnaJ homolog subfamily C member 4"/>
    <property type="match status" value="1"/>
</dbReference>
<evidence type="ECO:0000256" key="4">
    <source>
        <dbReference type="ARBA" id="ARBA00023136"/>
    </source>
</evidence>
<evidence type="ECO:0000313" key="9">
    <source>
        <dbReference type="Proteomes" id="UP001652623"/>
    </source>
</evidence>
<proteinExistence type="predicted"/>
<dbReference type="Proteomes" id="UP001652623">
    <property type="component" value="Chromosome 5"/>
</dbReference>
<evidence type="ECO:0000256" key="3">
    <source>
        <dbReference type="ARBA" id="ARBA00022989"/>
    </source>
</evidence>
<accession>A0A6P3YZZ1</accession>
<evidence type="ECO:0000256" key="6">
    <source>
        <dbReference type="SAM" id="MobiDB-lite"/>
    </source>
</evidence>
<dbReference type="PANTHER" id="PTHR45283:SF1">
    <property type="entry name" value="NAD(P)H-QUINONE OXIDOREDUCTASE SUBUNIT T, CHLOROPLASTIC"/>
    <property type="match status" value="1"/>
</dbReference>
<dbReference type="Pfam" id="PF00226">
    <property type="entry name" value="DnaJ"/>
    <property type="match status" value="1"/>
</dbReference>
<evidence type="ECO:0000313" key="10">
    <source>
        <dbReference type="RefSeq" id="XP_015867529.3"/>
    </source>
</evidence>
<dbReference type="InterPro" id="IPR036869">
    <property type="entry name" value="J_dom_sf"/>
</dbReference>
<dbReference type="Gene3D" id="1.10.287.110">
    <property type="entry name" value="DnaJ domain"/>
    <property type="match status" value="1"/>
</dbReference>
<comment type="subcellular location">
    <subcellularLocation>
        <location evidence="1">Membrane</location>
        <topology evidence="1">Single-pass membrane protein</topology>
    </subcellularLocation>
</comment>
<keyword evidence="4 7" id="KW-0472">Membrane</keyword>
<dbReference type="CDD" id="cd06257">
    <property type="entry name" value="DnaJ"/>
    <property type="match status" value="1"/>
</dbReference>
<dbReference type="InParanoid" id="A0A6P3YZZ1"/>
<dbReference type="PROSITE" id="PS50076">
    <property type="entry name" value="DNAJ_2"/>
    <property type="match status" value="1"/>
</dbReference>
<dbReference type="SMART" id="SM00271">
    <property type="entry name" value="DnaJ"/>
    <property type="match status" value="1"/>
</dbReference>
<feature type="transmembrane region" description="Helical" evidence="7">
    <location>
        <begin position="235"/>
        <end position="257"/>
    </location>
</feature>
<dbReference type="AlphaFoldDB" id="A0A6P3YZZ1"/>
<reference evidence="10" key="1">
    <citation type="submission" date="2025-08" db="UniProtKB">
        <authorList>
            <consortium name="RefSeq"/>
        </authorList>
    </citation>
    <scope>IDENTIFICATION</scope>
    <source>
        <tissue evidence="10">Seedling</tissue>
    </source>
</reference>
<evidence type="ECO:0000259" key="8">
    <source>
        <dbReference type="PROSITE" id="PS50076"/>
    </source>
</evidence>
<evidence type="ECO:0000256" key="5">
    <source>
        <dbReference type="ARBA" id="ARBA00023186"/>
    </source>
</evidence>
<evidence type="ECO:0000256" key="2">
    <source>
        <dbReference type="ARBA" id="ARBA00022692"/>
    </source>
</evidence>
<keyword evidence="3 7" id="KW-1133">Transmembrane helix</keyword>
<protein>
    <submittedName>
        <fullName evidence="10">NAD(P)H-quinone oxidoreductase subunit T, chloroplastic</fullName>
    </submittedName>
</protein>
<dbReference type="GO" id="GO:0016020">
    <property type="term" value="C:membrane"/>
    <property type="evidence" value="ECO:0007669"/>
    <property type="project" value="UniProtKB-SubCell"/>
</dbReference>
<dbReference type="GeneID" id="107405040"/>
<dbReference type="RefSeq" id="XP_015867529.3">
    <property type="nucleotide sequence ID" value="XM_016012043.4"/>
</dbReference>
<organism evidence="9 10">
    <name type="scientific">Ziziphus jujuba</name>
    <name type="common">Chinese jujube</name>
    <name type="synonym">Ziziphus sativa</name>
    <dbReference type="NCBI Taxonomy" id="326968"/>
    <lineage>
        <taxon>Eukaryota</taxon>
        <taxon>Viridiplantae</taxon>
        <taxon>Streptophyta</taxon>
        <taxon>Embryophyta</taxon>
        <taxon>Tracheophyta</taxon>
        <taxon>Spermatophyta</taxon>
        <taxon>Magnoliopsida</taxon>
        <taxon>eudicotyledons</taxon>
        <taxon>Gunneridae</taxon>
        <taxon>Pentapetalae</taxon>
        <taxon>rosids</taxon>
        <taxon>fabids</taxon>
        <taxon>Rosales</taxon>
        <taxon>Rhamnaceae</taxon>
        <taxon>Paliureae</taxon>
        <taxon>Ziziphus</taxon>
    </lineage>
</organism>
<sequence>MAFATASQTSYALLFGSRENINGTKRRRRRASFNSRHVNVSSFQVYALSQQQGTRKERQRAPPGVDTRIHWENEDEGWIGETTSSSSSSSSSSSIPGDEEQRKNFLGEKFSDLLDHSPDSHYQFLGVSAEADLEEIKAAYRRLSKEYHPDTTSLPLKDASNKFLRLREIYNVLSNEESRRFYDWTLAQEAASRQAEKMRMKLEDPYEQDLQNYKPVPDMVDRLGGRNMELSDQAYTALTIDAVIIVFAIACAIYVTFFKEY</sequence>
<dbReference type="PRINTS" id="PR00625">
    <property type="entry name" value="JDOMAIN"/>
</dbReference>
<feature type="compositionally biased region" description="Low complexity" evidence="6">
    <location>
        <begin position="84"/>
        <end position="94"/>
    </location>
</feature>
<feature type="region of interest" description="Disordered" evidence="6">
    <location>
        <begin position="49"/>
        <end position="100"/>
    </location>
</feature>
<dbReference type="InterPro" id="IPR001623">
    <property type="entry name" value="DnaJ_domain"/>
</dbReference>
<dbReference type="SUPFAM" id="SSF46565">
    <property type="entry name" value="Chaperone J-domain"/>
    <property type="match status" value="1"/>
</dbReference>
<name>A0A6P3YZZ1_ZIZJJ</name>
<evidence type="ECO:0000256" key="1">
    <source>
        <dbReference type="ARBA" id="ARBA00004167"/>
    </source>
</evidence>
<dbReference type="KEGG" id="zju:107405040"/>
<keyword evidence="9" id="KW-1185">Reference proteome</keyword>
<dbReference type="InterPro" id="IPR044618">
    <property type="entry name" value="NdhT-like"/>
</dbReference>
<dbReference type="PANTHER" id="PTHR45283">
    <property type="entry name" value="NAD(P)H-QUINONE OXIDOREDUCTASE SUBUNIT T, CHLOROPLASTIC"/>
    <property type="match status" value="1"/>
</dbReference>
<evidence type="ECO:0000256" key="7">
    <source>
        <dbReference type="SAM" id="Phobius"/>
    </source>
</evidence>
<feature type="domain" description="J" evidence="8">
    <location>
        <begin position="120"/>
        <end position="186"/>
    </location>
</feature>
<dbReference type="FunCoup" id="A0A6P3YZZ1">
    <property type="interactions" value="407"/>
</dbReference>
<keyword evidence="5" id="KW-0143">Chaperone</keyword>